<feature type="region of interest" description="Disordered" evidence="1">
    <location>
        <begin position="85"/>
        <end position="108"/>
    </location>
</feature>
<feature type="compositionally biased region" description="Basic and acidic residues" evidence="1">
    <location>
        <begin position="85"/>
        <end position="94"/>
    </location>
</feature>
<accession>A0AAD1X4V0</accession>
<evidence type="ECO:0000313" key="2">
    <source>
        <dbReference type="EMBL" id="CAI2360809.1"/>
    </source>
</evidence>
<sequence>MKSIHSANKFPIDFFDRSDESPVDKGSYGQALKMDSVELKPIRSRNFQNKFDTFSKYSYYSFLKNTPHIRNKVIASQNNQYRSKDLGRKYEGLRSSKSSRGNYNSSPIKKNMLCRSQEDAILISNKGYGRQNHSSRIYKAPIVFTNDKTPSHLFLSANKGINPVSSFAPGVLKQVSTSAEGLKSDGINRSTKLSIQNKLLNPSNPYCREKNDGFNNDSSLKVNEQSIETINGNFFTSKSLNEVKINLKSPSIYQRNLDLDRKLNLYHKIKVQRRTRPLQKIKGPKTLEIPGFSKKKRVQNAIKQVESLHNKRNLWNPRSYLKHSQIAKKVISADCLKNERSESEEMMNSTAEFYKPSSQDSDQRESRSSLDKLRRNEVKIVPRVKSENTEIRKSKPQVSSKACFNAYGKKVVAGPVQQQQKFQMYSPHIMHQKKLWASKGRKIWEKLRMRNSKNLTKKENSDEPLKLKRYKICGSKSAKKLSPVSNSASRYKVNRGLASESQEAYKNNIQQSNKSITKDKPKSIHFRKIQFEGITNTFLINETTKSTRQNIRHEEYRA</sequence>
<name>A0AAD1X4V0_EUPCR</name>
<dbReference type="AlphaFoldDB" id="A0AAD1X4V0"/>
<organism evidence="2 3">
    <name type="scientific">Euplotes crassus</name>
    <dbReference type="NCBI Taxonomy" id="5936"/>
    <lineage>
        <taxon>Eukaryota</taxon>
        <taxon>Sar</taxon>
        <taxon>Alveolata</taxon>
        <taxon>Ciliophora</taxon>
        <taxon>Intramacronucleata</taxon>
        <taxon>Spirotrichea</taxon>
        <taxon>Hypotrichia</taxon>
        <taxon>Euplotida</taxon>
        <taxon>Euplotidae</taxon>
        <taxon>Moneuplotes</taxon>
    </lineage>
</organism>
<comment type="caution">
    <text evidence="2">The sequence shown here is derived from an EMBL/GenBank/DDBJ whole genome shotgun (WGS) entry which is preliminary data.</text>
</comment>
<reference evidence="2" key="1">
    <citation type="submission" date="2023-07" db="EMBL/GenBank/DDBJ databases">
        <authorList>
            <consortium name="AG Swart"/>
            <person name="Singh M."/>
            <person name="Singh A."/>
            <person name="Seah K."/>
            <person name="Emmerich C."/>
        </authorList>
    </citation>
    <scope>NUCLEOTIDE SEQUENCE</scope>
    <source>
        <strain evidence="2">DP1</strain>
    </source>
</reference>
<dbReference type="EMBL" id="CAMPGE010002006">
    <property type="protein sequence ID" value="CAI2360809.1"/>
    <property type="molecule type" value="Genomic_DNA"/>
</dbReference>
<keyword evidence="3" id="KW-1185">Reference proteome</keyword>
<protein>
    <submittedName>
        <fullName evidence="2">Uncharacterized protein</fullName>
    </submittedName>
</protein>
<evidence type="ECO:0000256" key="1">
    <source>
        <dbReference type="SAM" id="MobiDB-lite"/>
    </source>
</evidence>
<proteinExistence type="predicted"/>
<evidence type="ECO:0000313" key="3">
    <source>
        <dbReference type="Proteomes" id="UP001295684"/>
    </source>
</evidence>
<feature type="region of interest" description="Disordered" evidence="1">
    <location>
        <begin position="346"/>
        <end position="373"/>
    </location>
</feature>
<feature type="compositionally biased region" description="Basic and acidic residues" evidence="1">
    <location>
        <begin position="361"/>
        <end position="373"/>
    </location>
</feature>
<feature type="compositionally biased region" description="Low complexity" evidence="1">
    <location>
        <begin position="95"/>
        <end position="106"/>
    </location>
</feature>
<gene>
    <name evidence="2" type="ORF">ECRASSUSDP1_LOCUS2114</name>
</gene>
<dbReference type="Proteomes" id="UP001295684">
    <property type="component" value="Unassembled WGS sequence"/>
</dbReference>